<evidence type="ECO:0000313" key="2">
    <source>
        <dbReference type="Proteomes" id="UP000693946"/>
    </source>
</evidence>
<evidence type="ECO:0008006" key="3">
    <source>
        <dbReference type="Google" id="ProtNLM"/>
    </source>
</evidence>
<name>A0AAV6PI63_SOLSE</name>
<accession>A0AAV6PI63</accession>
<evidence type="ECO:0000313" key="1">
    <source>
        <dbReference type="EMBL" id="KAG7464432.1"/>
    </source>
</evidence>
<dbReference type="AlphaFoldDB" id="A0AAV6PI63"/>
<organism evidence="1 2">
    <name type="scientific">Solea senegalensis</name>
    <name type="common">Senegalese sole</name>
    <dbReference type="NCBI Taxonomy" id="28829"/>
    <lineage>
        <taxon>Eukaryota</taxon>
        <taxon>Metazoa</taxon>
        <taxon>Chordata</taxon>
        <taxon>Craniata</taxon>
        <taxon>Vertebrata</taxon>
        <taxon>Euteleostomi</taxon>
        <taxon>Actinopterygii</taxon>
        <taxon>Neopterygii</taxon>
        <taxon>Teleostei</taxon>
        <taxon>Neoteleostei</taxon>
        <taxon>Acanthomorphata</taxon>
        <taxon>Carangaria</taxon>
        <taxon>Pleuronectiformes</taxon>
        <taxon>Pleuronectoidei</taxon>
        <taxon>Soleidae</taxon>
        <taxon>Solea</taxon>
    </lineage>
</organism>
<reference evidence="1 2" key="1">
    <citation type="journal article" date="2021" name="Sci. Rep.">
        <title>Chromosome anchoring in Senegalese sole (Solea senegalensis) reveals sex-associated markers and genome rearrangements in flatfish.</title>
        <authorList>
            <person name="Guerrero-Cozar I."/>
            <person name="Gomez-Garrido J."/>
            <person name="Berbel C."/>
            <person name="Martinez-Blanch J.F."/>
            <person name="Alioto T."/>
            <person name="Claros M.G."/>
            <person name="Gagnaire P.A."/>
            <person name="Manchado M."/>
        </authorList>
    </citation>
    <scope>NUCLEOTIDE SEQUENCE [LARGE SCALE GENOMIC DNA]</scope>
    <source>
        <strain evidence="1">Sse05_10M</strain>
    </source>
</reference>
<keyword evidence="2" id="KW-1185">Reference proteome</keyword>
<comment type="caution">
    <text evidence="1">The sequence shown here is derived from an EMBL/GenBank/DDBJ whole genome shotgun (WGS) entry which is preliminary data.</text>
</comment>
<dbReference type="EMBL" id="JAGKHQ010000765">
    <property type="protein sequence ID" value="KAG7464432.1"/>
    <property type="molecule type" value="Genomic_DNA"/>
</dbReference>
<dbReference type="Proteomes" id="UP000693946">
    <property type="component" value="Unassembled WGS sequence"/>
</dbReference>
<protein>
    <recommendedName>
        <fullName evidence="3">Secreted protein</fullName>
    </recommendedName>
</protein>
<gene>
    <name evidence="1" type="ORF">JOB18_034374</name>
</gene>
<sequence length="111" mass="11901">MEFFMFSPCLCGFPPGCLASSHSPSIIYRFVLHQRDAVPSPAVAGGRGGGPPCTLHQLSGFLPQSIDHLPLCPPLEGGAGFCDNFSCHRVIGGVHPGRFARQFKTCNTVMR</sequence>
<proteinExistence type="predicted"/>